<dbReference type="InterPro" id="IPR011990">
    <property type="entry name" value="TPR-like_helical_dom_sf"/>
</dbReference>
<comment type="function">
    <text evidence="3">Regulates mitochondrial small subunit maturation by controlling 15S rRNA 5'-end processing. Localizes to the 5' precursor of the 15S rRNA in a position that is subsequently occupied by mS47 in the mature yeast mtSSU. Uses structure and sequence-specific RNA recognition, binding to a single-stranded region of the precursor and specifically recognizing bases -6 to -1. The exchange of Ccm1 for mS47 is coupled to the irreversible removal of precursor rRNA that is accompanied by conformational changes of the mitoribosomal proteins uS5m and mS26. These conformational changes signal completion of 5'-end rRNA processing through protection of the mature 5'-end of the 15S rRNA and stabilization of mS47. The removal of the 5' precursor together with the dissociation of Ccm1 may be catalyzed by the 5'-3' exoribonuclease Pet127. Involved in the specific removal of group I introns in mitochondrial encoded transcripts.</text>
</comment>
<evidence type="ECO:0000256" key="1">
    <source>
        <dbReference type="ARBA" id="ARBA00006192"/>
    </source>
</evidence>
<dbReference type="PANTHER" id="PTHR47936:SF1">
    <property type="entry name" value="PENTATRICOPEPTIDE REPEAT-CONTAINING PROTEIN GUN1, CHLOROPLASTIC"/>
    <property type="match status" value="1"/>
</dbReference>
<dbReference type="EMBL" id="KN818229">
    <property type="protein sequence ID" value="KIL68196.1"/>
    <property type="molecule type" value="Genomic_DNA"/>
</dbReference>
<evidence type="ECO:0000313" key="6">
    <source>
        <dbReference type="Proteomes" id="UP000054549"/>
    </source>
</evidence>
<dbReference type="AlphaFoldDB" id="A0A0C2XFI4"/>
<name>A0A0C2XFI4_AMAMK</name>
<dbReference type="Proteomes" id="UP000054549">
    <property type="component" value="Unassembled WGS sequence"/>
</dbReference>
<accession>A0A0C2XFI4</accession>
<comment type="subunit">
    <text evidence="4">Binds to mitochondrial small subunit 15S rRNA.</text>
</comment>
<evidence type="ECO:0000256" key="3">
    <source>
        <dbReference type="ARBA" id="ARBA00044493"/>
    </source>
</evidence>
<keyword evidence="6" id="KW-1185">Reference proteome</keyword>
<dbReference type="OrthoDB" id="1908178at2759"/>
<gene>
    <name evidence="5" type="ORF">M378DRAFT_158737</name>
</gene>
<protein>
    <recommendedName>
        <fullName evidence="7">Pentatricopeptide repeat-containing protein</fullName>
    </recommendedName>
</protein>
<dbReference type="InParanoid" id="A0A0C2XFI4"/>
<dbReference type="STRING" id="946122.A0A0C2XFI4"/>
<comment type="similarity">
    <text evidence="1">Belongs to the CCM1 family.</text>
</comment>
<organism evidence="5 6">
    <name type="scientific">Amanita muscaria (strain Koide BX008)</name>
    <dbReference type="NCBI Taxonomy" id="946122"/>
    <lineage>
        <taxon>Eukaryota</taxon>
        <taxon>Fungi</taxon>
        <taxon>Dikarya</taxon>
        <taxon>Basidiomycota</taxon>
        <taxon>Agaricomycotina</taxon>
        <taxon>Agaricomycetes</taxon>
        <taxon>Agaricomycetidae</taxon>
        <taxon>Agaricales</taxon>
        <taxon>Pluteineae</taxon>
        <taxon>Amanitaceae</taxon>
        <taxon>Amanita</taxon>
    </lineage>
</organism>
<reference evidence="5 6" key="1">
    <citation type="submission" date="2014-04" db="EMBL/GenBank/DDBJ databases">
        <title>Evolutionary Origins and Diversification of the Mycorrhizal Mutualists.</title>
        <authorList>
            <consortium name="DOE Joint Genome Institute"/>
            <consortium name="Mycorrhizal Genomics Consortium"/>
            <person name="Kohler A."/>
            <person name="Kuo A."/>
            <person name="Nagy L.G."/>
            <person name="Floudas D."/>
            <person name="Copeland A."/>
            <person name="Barry K.W."/>
            <person name="Cichocki N."/>
            <person name="Veneault-Fourrey C."/>
            <person name="LaButti K."/>
            <person name="Lindquist E.A."/>
            <person name="Lipzen A."/>
            <person name="Lundell T."/>
            <person name="Morin E."/>
            <person name="Murat C."/>
            <person name="Riley R."/>
            <person name="Ohm R."/>
            <person name="Sun H."/>
            <person name="Tunlid A."/>
            <person name="Henrissat B."/>
            <person name="Grigoriev I.V."/>
            <person name="Hibbett D.S."/>
            <person name="Martin F."/>
        </authorList>
    </citation>
    <scope>NUCLEOTIDE SEQUENCE [LARGE SCALE GENOMIC DNA]</scope>
    <source>
        <strain evidence="5 6">Koide BX008</strain>
    </source>
</reference>
<sequence length="618" mass="70295">MTACHIDAESVLIGLQYPICRHLYPSTRTCGVFEFTTLKNKMYFQGICAFQQRCSKYGGPAPRRARCHRTIRYSQRKTAQRTSRKTCAHAVRNPETQSQQWRHFGHSSFRGGTVWPCSRCSARPNTSASRRESYSLISCWTASIPLCGDLDVKNIRNELLRVLETTNSATTAWNVYTKLSHIIPDGHCSPNKPFIPFVHLHRVSRLLSRNRPQTHIQFLRIFSVLDVLRSSGGRIHAYEWNTLIDHTARGWRKARVEDWELALSLYNDMVLGRPPGATFEGDVQASKGDENHIVKPDIYTYCSLLNVAVSTRQSQAVRRAIALLNASKIPPNRITFLTLLKHYSTTRHMSGVRSTVLKMREQGFELGLDGINACLWTYGWNGRLDIVTTIYRLLRHNASPEQEGTKDVILTLRRQLEEEEYICISDDIRPDGTTFATVIQLMAHYGDLLTTLSVFVDMLYILPSQPATSNGPNLRMTPPLNTIFRAIFLGFSQNGIPPCQDKNQLPSHIRISNPPDRPHWTLKNLQAMFDAFLSLPAEIRAGRSTVYWIMNAFDVTSGQNEDVLREVWGKLEARLGAGFVVHWVAPTNRLAKWRKRLFPELSKGERGDDETEDDASIP</sequence>
<dbReference type="PANTHER" id="PTHR47936">
    <property type="entry name" value="PPR_LONG DOMAIN-CONTAINING PROTEIN"/>
    <property type="match status" value="1"/>
</dbReference>
<evidence type="ECO:0008006" key="7">
    <source>
        <dbReference type="Google" id="ProtNLM"/>
    </source>
</evidence>
<dbReference type="Pfam" id="PF13812">
    <property type="entry name" value="PPR_3"/>
    <property type="match status" value="1"/>
</dbReference>
<dbReference type="InterPro" id="IPR002885">
    <property type="entry name" value="PPR_rpt"/>
</dbReference>
<proteinExistence type="inferred from homology"/>
<keyword evidence="2" id="KW-0677">Repeat</keyword>
<evidence type="ECO:0000256" key="4">
    <source>
        <dbReference type="ARBA" id="ARBA00044511"/>
    </source>
</evidence>
<evidence type="ECO:0000313" key="5">
    <source>
        <dbReference type="EMBL" id="KIL68196.1"/>
    </source>
</evidence>
<dbReference type="HOGENOM" id="CLU_027583_0_0_1"/>
<evidence type="ECO:0000256" key="2">
    <source>
        <dbReference type="ARBA" id="ARBA00022737"/>
    </source>
</evidence>
<dbReference type="Gene3D" id="1.25.40.10">
    <property type="entry name" value="Tetratricopeptide repeat domain"/>
    <property type="match status" value="1"/>
</dbReference>